<proteinExistence type="inferred from homology"/>
<feature type="region of interest" description="Disordered" evidence="9">
    <location>
        <begin position="632"/>
        <end position="652"/>
    </location>
</feature>
<dbReference type="Proteomes" id="UP001327560">
    <property type="component" value="Chromosome 6"/>
</dbReference>
<dbReference type="GO" id="GO:0016020">
    <property type="term" value="C:membrane"/>
    <property type="evidence" value="ECO:0007669"/>
    <property type="project" value="UniProtKB-SubCell"/>
</dbReference>
<dbReference type="FunFam" id="1.50.40.10:FF:000080">
    <property type="entry name" value="Mitochondrial substrate carrier protein-like"/>
    <property type="match status" value="1"/>
</dbReference>
<keyword evidence="3" id="KW-0813">Transport</keyword>
<gene>
    <name evidence="10" type="ORF">Cni_G18863</name>
</gene>
<dbReference type="Gene3D" id="1.50.40.10">
    <property type="entry name" value="Mitochondrial carrier domain"/>
    <property type="match status" value="2"/>
</dbReference>
<dbReference type="Pfam" id="PF00153">
    <property type="entry name" value="Mito_carr"/>
    <property type="match status" value="3"/>
</dbReference>
<dbReference type="FunFam" id="1.50.40.10:FF:000162">
    <property type="entry name" value="Mitochondrial substrate carrier protein-like"/>
    <property type="match status" value="1"/>
</dbReference>
<name>A0AAQ3QGF8_9LILI</name>
<evidence type="ECO:0000313" key="10">
    <source>
        <dbReference type="EMBL" id="WOL10109.1"/>
    </source>
</evidence>
<accession>A0AAQ3QGF8</accession>
<evidence type="ECO:0000256" key="7">
    <source>
        <dbReference type="ARBA" id="ARBA00023136"/>
    </source>
</evidence>
<evidence type="ECO:0000256" key="5">
    <source>
        <dbReference type="ARBA" id="ARBA00022737"/>
    </source>
</evidence>
<keyword evidence="5" id="KW-0677">Repeat</keyword>
<keyword evidence="7 8" id="KW-0472">Membrane</keyword>
<sequence length="652" mass="72346">MASYHGHPKNEKSSIRYQWIPLDVQSFEPNTNFSQKDAPKVCANDSVKSESKDPTQGVSTTKFVSAVARVWQYVGRPVDFHDDDESLKIHHDVCGEENVICYSDQRRHKPTPVRSDHLSNELQSRRLSSSTVRSNFEELKCIKNKLIFSDYNKYLGNSFIWKDVLVNGSYLHKGKDKAEWITTPTAQANACKTEKSILEDKKYATSNRFIETDEKAPAETSAKEGYDSSVKSMDPLGKDLQIPGSFYSAYSLTPMTIRKGIIVGYNPHFNYDFNFLTLVDCTNGQCQAAPPVTSSSVAEISQEISMSKEDNMHKNNKCLSKELFLQQQHLPNHCFMVQDKLQKVLVQNRHAIAGALAGTMVSLCLHPIDTIKTIIQAGGISQKSVYCTLRAIISEKGISGLYRGVATNIASSAPISAIYTFTYESVKGGLLPILPKEYHSVAHCFAGGCSSIATSFVFTPSERIKQQMQVGSQYQNCWNAFIGCLEKGGLASFYAGWTAVLCRNIPHSIIKFYTYESLKQLLLTSAKPDTSLNTLQTLLCGGIAGSTAAFFTTPFDVIKTKLQTQAPGTLGKYNGVFHALREIAREEGLQGLYRGLTPRLAMYISQGAIFFASYEFLKAVFALEVPQSPVRSIHDKQNADSSTSLEMNKLHS</sequence>
<dbReference type="SUPFAM" id="SSF103506">
    <property type="entry name" value="Mitochondrial carrier"/>
    <property type="match status" value="1"/>
</dbReference>
<keyword evidence="4 8" id="KW-0812">Transmembrane</keyword>
<dbReference type="PANTHER" id="PTHR45667">
    <property type="entry name" value="S-ADENOSYLMETHIONINE MITOCHONDRIAL CARRIER PROTEIN"/>
    <property type="match status" value="1"/>
</dbReference>
<evidence type="ECO:0000256" key="4">
    <source>
        <dbReference type="ARBA" id="ARBA00022692"/>
    </source>
</evidence>
<dbReference type="InterPro" id="IPR023395">
    <property type="entry name" value="MCP_dom_sf"/>
</dbReference>
<dbReference type="PROSITE" id="PS50920">
    <property type="entry name" value="SOLCAR"/>
    <property type="match status" value="3"/>
</dbReference>
<dbReference type="InterPro" id="IPR018108">
    <property type="entry name" value="MCP_transmembrane"/>
</dbReference>
<protein>
    <recommendedName>
        <fullName evidence="12">Mitochondrial substrate carrier family protein</fullName>
    </recommendedName>
</protein>
<comment type="similarity">
    <text evidence="2">Belongs to the mitochondrial carrier (TC 2.A.29) family.</text>
</comment>
<comment type="subcellular location">
    <subcellularLocation>
        <location evidence="1">Membrane</location>
        <topology evidence="1">Multi-pass membrane protein</topology>
    </subcellularLocation>
</comment>
<keyword evidence="11" id="KW-1185">Reference proteome</keyword>
<dbReference type="EMBL" id="CP136895">
    <property type="protein sequence ID" value="WOL10109.1"/>
    <property type="molecule type" value="Genomic_DNA"/>
</dbReference>
<evidence type="ECO:0000256" key="2">
    <source>
        <dbReference type="ARBA" id="ARBA00006375"/>
    </source>
</evidence>
<evidence type="ECO:0000256" key="8">
    <source>
        <dbReference type="PROSITE-ProRule" id="PRU00282"/>
    </source>
</evidence>
<evidence type="ECO:0000313" key="11">
    <source>
        <dbReference type="Proteomes" id="UP001327560"/>
    </source>
</evidence>
<feature type="repeat" description="Solcar" evidence="8">
    <location>
        <begin position="438"/>
        <end position="521"/>
    </location>
</feature>
<feature type="repeat" description="Solcar" evidence="8">
    <location>
        <begin position="342"/>
        <end position="429"/>
    </location>
</feature>
<evidence type="ECO:0000256" key="9">
    <source>
        <dbReference type="SAM" id="MobiDB-lite"/>
    </source>
</evidence>
<feature type="repeat" description="Solcar" evidence="8">
    <location>
        <begin position="532"/>
        <end position="620"/>
    </location>
</feature>
<reference evidence="10 11" key="1">
    <citation type="submission" date="2023-10" db="EMBL/GenBank/DDBJ databases">
        <title>Chromosome-scale genome assembly provides insights into flower coloration mechanisms of Canna indica.</title>
        <authorList>
            <person name="Li C."/>
        </authorList>
    </citation>
    <scope>NUCLEOTIDE SEQUENCE [LARGE SCALE GENOMIC DNA]</scope>
    <source>
        <tissue evidence="10">Flower</tissue>
    </source>
</reference>
<dbReference type="AlphaFoldDB" id="A0AAQ3QGF8"/>
<evidence type="ECO:0000256" key="3">
    <source>
        <dbReference type="ARBA" id="ARBA00022448"/>
    </source>
</evidence>
<evidence type="ECO:0000256" key="1">
    <source>
        <dbReference type="ARBA" id="ARBA00004141"/>
    </source>
</evidence>
<evidence type="ECO:0008006" key="12">
    <source>
        <dbReference type="Google" id="ProtNLM"/>
    </source>
</evidence>
<evidence type="ECO:0000256" key="6">
    <source>
        <dbReference type="ARBA" id="ARBA00022989"/>
    </source>
</evidence>
<organism evidence="10 11">
    <name type="scientific">Canna indica</name>
    <name type="common">Indian-shot</name>
    <dbReference type="NCBI Taxonomy" id="4628"/>
    <lineage>
        <taxon>Eukaryota</taxon>
        <taxon>Viridiplantae</taxon>
        <taxon>Streptophyta</taxon>
        <taxon>Embryophyta</taxon>
        <taxon>Tracheophyta</taxon>
        <taxon>Spermatophyta</taxon>
        <taxon>Magnoliopsida</taxon>
        <taxon>Liliopsida</taxon>
        <taxon>Zingiberales</taxon>
        <taxon>Cannaceae</taxon>
        <taxon>Canna</taxon>
    </lineage>
</organism>
<keyword evidence="6" id="KW-1133">Transmembrane helix</keyword>